<keyword evidence="1" id="KW-0472">Membrane</keyword>
<keyword evidence="1" id="KW-0812">Transmembrane</keyword>
<evidence type="ECO:0000256" key="1">
    <source>
        <dbReference type="SAM" id="Phobius"/>
    </source>
</evidence>
<keyword evidence="1" id="KW-1133">Transmembrane helix</keyword>
<dbReference type="EMBL" id="MKZQ01000077">
    <property type="protein sequence ID" value="PJN63645.1"/>
    <property type="molecule type" value="Genomic_DNA"/>
</dbReference>
<accession>A0AAP8GSV4</accession>
<feature type="transmembrane region" description="Helical" evidence="1">
    <location>
        <begin position="12"/>
        <end position="29"/>
    </location>
</feature>
<reference evidence="2 3" key="1">
    <citation type="submission" date="2016-10" db="EMBL/GenBank/DDBJ databases">
        <title>Genome Sequence of Bacillus weihenstephanensis GM6LP.</title>
        <authorList>
            <person name="Poehlein A."/>
            <person name="Wemheuer F."/>
            <person name="Hollensteiner J."/>
            <person name="Wemheuer B."/>
        </authorList>
    </citation>
    <scope>NUCLEOTIDE SEQUENCE [LARGE SCALE GENOMIC DNA]</scope>
    <source>
        <strain evidence="2 3">GM6LP</strain>
    </source>
</reference>
<evidence type="ECO:0000313" key="3">
    <source>
        <dbReference type="Proteomes" id="UP000236165"/>
    </source>
</evidence>
<dbReference type="AlphaFoldDB" id="A0AAP8GSV4"/>
<feature type="transmembrane region" description="Helical" evidence="1">
    <location>
        <begin position="41"/>
        <end position="60"/>
    </location>
</feature>
<comment type="caution">
    <text evidence="2">The sequence shown here is derived from an EMBL/GenBank/DDBJ whole genome shotgun (WGS) entry which is preliminary data.</text>
</comment>
<protein>
    <recommendedName>
        <fullName evidence="4">Group-specific protein</fullName>
    </recommendedName>
</protein>
<dbReference type="RefSeq" id="WP_103458710.1">
    <property type="nucleotide sequence ID" value="NZ_MKZP01000075.1"/>
</dbReference>
<sequence length="70" mass="7816">MKKRSLTGKILGFFGVILFVWGLIMLNVITDVIRFENINKVLSFSVLIAGIVCCIASNFFKDSKGSFNKI</sequence>
<evidence type="ECO:0008006" key="4">
    <source>
        <dbReference type="Google" id="ProtNLM"/>
    </source>
</evidence>
<organism evidence="2 3">
    <name type="scientific">Bacillus mycoides</name>
    <dbReference type="NCBI Taxonomy" id="1405"/>
    <lineage>
        <taxon>Bacteria</taxon>
        <taxon>Bacillati</taxon>
        <taxon>Bacillota</taxon>
        <taxon>Bacilli</taxon>
        <taxon>Bacillales</taxon>
        <taxon>Bacillaceae</taxon>
        <taxon>Bacillus</taxon>
        <taxon>Bacillus cereus group</taxon>
    </lineage>
</organism>
<dbReference type="Proteomes" id="UP000236165">
    <property type="component" value="Unassembled WGS sequence"/>
</dbReference>
<gene>
    <name evidence="2" type="ORF">BACWE_51360</name>
</gene>
<name>A0AAP8GSV4_BACMY</name>
<proteinExistence type="predicted"/>
<evidence type="ECO:0000313" key="2">
    <source>
        <dbReference type="EMBL" id="PJN63645.1"/>
    </source>
</evidence>